<organism evidence="1 2">
    <name type="scientific">Candidatus Harrisonbacteria bacterium RIFCSPHIGHO2_02_FULL_42_16</name>
    <dbReference type="NCBI Taxonomy" id="1798404"/>
    <lineage>
        <taxon>Bacteria</taxon>
        <taxon>Candidatus Harrisoniibacteriota</taxon>
    </lineage>
</organism>
<sequence length="134" mass="16111">MEQRKFGKSADPRLINYFFQLIIKFLNNKRQIRCIHKVEKLLDPDTKGKPHKRFLYGYLDKKDHIYISADPRKNFDKEEMSSTLLHEVIHVVMNQVGEEDVQCLEKLIWERFSKRQKAILKSYIPKEFSSRRPS</sequence>
<evidence type="ECO:0000313" key="2">
    <source>
        <dbReference type="Proteomes" id="UP000177960"/>
    </source>
</evidence>
<evidence type="ECO:0000313" key="1">
    <source>
        <dbReference type="EMBL" id="OGY63639.1"/>
    </source>
</evidence>
<dbReference type="EMBL" id="MHJG01000020">
    <property type="protein sequence ID" value="OGY63639.1"/>
    <property type="molecule type" value="Genomic_DNA"/>
</dbReference>
<dbReference type="STRING" id="1798404.A3B92_03235"/>
<reference evidence="1 2" key="1">
    <citation type="journal article" date="2016" name="Nat. Commun.">
        <title>Thousands of microbial genomes shed light on interconnected biogeochemical processes in an aquifer system.</title>
        <authorList>
            <person name="Anantharaman K."/>
            <person name="Brown C.T."/>
            <person name="Hug L.A."/>
            <person name="Sharon I."/>
            <person name="Castelle C.J."/>
            <person name="Probst A.J."/>
            <person name="Thomas B.C."/>
            <person name="Singh A."/>
            <person name="Wilkins M.J."/>
            <person name="Karaoz U."/>
            <person name="Brodie E.L."/>
            <person name="Williams K.H."/>
            <person name="Hubbard S.S."/>
            <person name="Banfield J.F."/>
        </authorList>
    </citation>
    <scope>NUCLEOTIDE SEQUENCE [LARGE SCALE GENOMIC DNA]</scope>
</reference>
<evidence type="ECO:0008006" key="3">
    <source>
        <dbReference type="Google" id="ProtNLM"/>
    </source>
</evidence>
<dbReference type="AlphaFoldDB" id="A0A1G1ZGP4"/>
<accession>A0A1G1ZGP4</accession>
<comment type="caution">
    <text evidence="1">The sequence shown here is derived from an EMBL/GenBank/DDBJ whole genome shotgun (WGS) entry which is preliminary data.</text>
</comment>
<proteinExistence type="predicted"/>
<dbReference type="Proteomes" id="UP000177960">
    <property type="component" value="Unassembled WGS sequence"/>
</dbReference>
<name>A0A1G1ZGP4_9BACT</name>
<protein>
    <recommendedName>
        <fullName evidence="3">SprT-like domain-containing protein</fullName>
    </recommendedName>
</protein>
<gene>
    <name evidence="1" type="ORF">A3B92_03235</name>
</gene>